<keyword evidence="3" id="KW-1185">Reference proteome</keyword>
<evidence type="ECO:0000313" key="2">
    <source>
        <dbReference type="EMBL" id="RDC63332.1"/>
    </source>
</evidence>
<organism evidence="2 3">
    <name type="scientific">Adhaeribacter pallidiroseus</name>
    <dbReference type="NCBI Taxonomy" id="2072847"/>
    <lineage>
        <taxon>Bacteria</taxon>
        <taxon>Pseudomonadati</taxon>
        <taxon>Bacteroidota</taxon>
        <taxon>Cytophagia</taxon>
        <taxon>Cytophagales</taxon>
        <taxon>Hymenobacteraceae</taxon>
        <taxon>Adhaeribacter</taxon>
    </lineage>
</organism>
<evidence type="ECO:0000313" key="3">
    <source>
        <dbReference type="Proteomes" id="UP000253919"/>
    </source>
</evidence>
<gene>
    <name evidence="2" type="ORF">AHMF7616_01935</name>
</gene>
<evidence type="ECO:0000256" key="1">
    <source>
        <dbReference type="SAM" id="MobiDB-lite"/>
    </source>
</evidence>
<reference evidence="2 3" key="1">
    <citation type="submission" date="2018-04" db="EMBL/GenBank/DDBJ databases">
        <title>Adhaeribacter sp. HMF7616 genome sequencing and assembly.</title>
        <authorList>
            <person name="Kang H."/>
            <person name="Kang J."/>
            <person name="Cha I."/>
            <person name="Kim H."/>
            <person name="Joh K."/>
        </authorList>
    </citation>
    <scope>NUCLEOTIDE SEQUENCE [LARGE SCALE GENOMIC DNA]</scope>
    <source>
        <strain evidence="2 3">HMF7616</strain>
    </source>
</reference>
<dbReference type="AlphaFoldDB" id="A0A369QFX6"/>
<dbReference type="Proteomes" id="UP000253919">
    <property type="component" value="Unassembled WGS sequence"/>
</dbReference>
<protein>
    <submittedName>
        <fullName evidence="2">Uncharacterized protein</fullName>
    </submittedName>
</protein>
<proteinExistence type="predicted"/>
<comment type="caution">
    <text evidence="2">The sequence shown here is derived from an EMBL/GenBank/DDBJ whole genome shotgun (WGS) entry which is preliminary data.</text>
</comment>
<feature type="compositionally biased region" description="Polar residues" evidence="1">
    <location>
        <begin position="14"/>
        <end position="24"/>
    </location>
</feature>
<feature type="region of interest" description="Disordered" evidence="1">
    <location>
        <begin position="1"/>
        <end position="35"/>
    </location>
</feature>
<name>A0A369QFX6_9BACT</name>
<sequence>MIKLLTIEQRTTKNDQLPNTTTENKYTHPAAVNKN</sequence>
<dbReference type="EMBL" id="QASA01000001">
    <property type="protein sequence ID" value="RDC63332.1"/>
    <property type="molecule type" value="Genomic_DNA"/>
</dbReference>
<accession>A0A369QFX6</accession>